<comment type="catalytic activity">
    <reaction evidence="10">
        <text>a hydroperoxide + [thioredoxin]-dithiol = an alcohol + [thioredoxin]-disulfide + H2O</text>
        <dbReference type="Rhea" id="RHEA:62620"/>
        <dbReference type="Rhea" id="RHEA-COMP:10698"/>
        <dbReference type="Rhea" id="RHEA-COMP:10700"/>
        <dbReference type="ChEBI" id="CHEBI:15377"/>
        <dbReference type="ChEBI" id="CHEBI:29950"/>
        <dbReference type="ChEBI" id="CHEBI:30879"/>
        <dbReference type="ChEBI" id="CHEBI:35924"/>
        <dbReference type="ChEBI" id="CHEBI:50058"/>
        <dbReference type="EC" id="1.11.1.24"/>
    </reaction>
</comment>
<dbReference type="PANTHER" id="PTHR42801">
    <property type="entry name" value="THIOREDOXIN-DEPENDENT PEROXIDE REDUCTASE"/>
    <property type="match status" value="1"/>
</dbReference>
<dbReference type="InterPro" id="IPR000866">
    <property type="entry name" value="AhpC/TSA"/>
</dbReference>
<evidence type="ECO:0000256" key="8">
    <source>
        <dbReference type="ARBA" id="ARBA00032824"/>
    </source>
</evidence>
<dbReference type="InterPro" id="IPR050924">
    <property type="entry name" value="Peroxiredoxin_BCP/PrxQ"/>
</dbReference>
<keyword evidence="3" id="KW-0575">Peroxidase</keyword>
<protein>
    <recommendedName>
        <fullName evidence="2">thioredoxin-dependent peroxiredoxin</fullName>
        <ecNumber evidence="2">1.11.1.24</ecNumber>
    </recommendedName>
    <alternativeName>
        <fullName evidence="8">Thioredoxin peroxidase</fullName>
    </alternativeName>
</protein>
<gene>
    <name evidence="12" type="ORF">UFOPK3164_00716</name>
    <name evidence="13" type="ORF">UFOPK3427_00600</name>
    <name evidence="14" type="ORF">UFOPK4112_00457</name>
</gene>
<sequence>MARLEEGKVAPKFTLKDHDGKSVSLASFKGQKVVVYFYPRDDTPGCTKEACQFNDNLRKFSNADVAILGISPDGDSAHTKFRTKYKLKFPLLSDPDKKVMSAYGAFGEKMMYGKKTVGVIRSTFLINEQGKIQRAWYNVRADGHAEKVLEVVKDG</sequence>
<proteinExistence type="inferred from homology"/>
<evidence type="ECO:0000256" key="3">
    <source>
        <dbReference type="ARBA" id="ARBA00022559"/>
    </source>
</evidence>
<organism evidence="14">
    <name type="scientific">freshwater metagenome</name>
    <dbReference type="NCBI Taxonomy" id="449393"/>
    <lineage>
        <taxon>unclassified sequences</taxon>
        <taxon>metagenomes</taxon>
        <taxon>ecological metagenomes</taxon>
    </lineage>
</organism>
<dbReference type="SUPFAM" id="SSF52833">
    <property type="entry name" value="Thioredoxin-like"/>
    <property type="match status" value="1"/>
</dbReference>
<evidence type="ECO:0000256" key="4">
    <source>
        <dbReference type="ARBA" id="ARBA00022862"/>
    </source>
</evidence>
<evidence type="ECO:0000259" key="11">
    <source>
        <dbReference type="PROSITE" id="PS51352"/>
    </source>
</evidence>
<dbReference type="Pfam" id="PF00578">
    <property type="entry name" value="AhpC-TSA"/>
    <property type="match status" value="1"/>
</dbReference>
<comment type="subunit">
    <text evidence="1">Monomer.</text>
</comment>
<dbReference type="EC" id="1.11.1.24" evidence="2"/>
<dbReference type="PIRSF" id="PIRSF000239">
    <property type="entry name" value="AHPC"/>
    <property type="match status" value="1"/>
</dbReference>
<dbReference type="InterPro" id="IPR036249">
    <property type="entry name" value="Thioredoxin-like_sf"/>
</dbReference>
<accession>A0A6J7Q7K2</accession>
<evidence type="ECO:0000313" key="14">
    <source>
        <dbReference type="EMBL" id="CAB5013558.1"/>
    </source>
</evidence>
<evidence type="ECO:0000256" key="9">
    <source>
        <dbReference type="ARBA" id="ARBA00038489"/>
    </source>
</evidence>
<evidence type="ECO:0000256" key="10">
    <source>
        <dbReference type="ARBA" id="ARBA00049091"/>
    </source>
</evidence>
<dbReference type="EMBL" id="CAFBLT010000001">
    <property type="protein sequence ID" value="CAB4867772.1"/>
    <property type="molecule type" value="Genomic_DNA"/>
</dbReference>
<dbReference type="AlphaFoldDB" id="A0A6J7Q7K2"/>
<dbReference type="GO" id="GO:0008379">
    <property type="term" value="F:thioredoxin peroxidase activity"/>
    <property type="evidence" value="ECO:0007669"/>
    <property type="project" value="TreeGrafter"/>
</dbReference>
<evidence type="ECO:0000313" key="12">
    <source>
        <dbReference type="EMBL" id="CAB4825447.1"/>
    </source>
</evidence>
<dbReference type="EMBL" id="CAFABE010000025">
    <property type="protein sequence ID" value="CAB4825447.1"/>
    <property type="molecule type" value="Genomic_DNA"/>
</dbReference>
<evidence type="ECO:0000256" key="1">
    <source>
        <dbReference type="ARBA" id="ARBA00011245"/>
    </source>
</evidence>
<dbReference type="PROSITE" id="PS51352">
    <property type="entry name" value="THIOREDOXIN_2"/>
    <property type="match status" value="1"/>
</dbReference>
<reference evidence="14" key="1">
    <citation type="submission" date="2020-05" db="EMBL/GenBank/DDBJ databases">
        <authorList>
            <person name="Chiriac C."/>
            <person name="Salcher M."/>
            <person name="Ghai R."/>
            <person name="Kavagutti S V."/>
        </authorList>
    </citation>
    <scope>NUCLEOTIDE SEQUENCE</scope>
</reference>
<dbReference type="FunFam" id="3.40.30.10:FF:000007">
    <property type="entry name" value="Thioredoxin-dependent thiol peroxidase"/>
    <property type="match status" value="1"/>
</dbReference>
<dbReference type="Gene3D" id="3.40.30.10">
    <property type="entry name" value="Glutaredoxin"/>
    <property type="match status" value="1"/>
</dbReference>
<keyword evidence="4" id="KW-0049">Antioxidant</keyword>
<evidence type="ECO:0000256" key="5">
    <source>
        <dbReference type="ARBA" id="ARBA00023002"/>
    </source>
</evidence>
<dbReference type="NCBIfam" id="NF006960">
    <property type="entry name" value="PRK09437.1"/>
    <property type="match status" value="1"/>
</dbReference>
<evidence type="ECO:0000313" key="13">
    <source>
        <dbReference type="EMBL" id="CAB4867772.1"/>
    </source>
</evidence>
<keyword evidence="5" id="KW-0560">Oxidoreductase</keyword>
<dbReference type="InterPro" id="IPR013766">
    <property type="entry name" value="Thioredoxin_domain"/>
</dbReference>
<dbReference type="GO" id="GO:0034599">
    <property type="term" value="P:cellular response to oxidative stress"/>
    <property type="evidence" value="ECO:0007669"/>
    <property type="project" value="TreeGrafter"/>
</dbReference>
<evidence type="ECO:0000256" key="2">
    <source>
        <dbReference type="ARBA" id="ARBA00013017"/>
    </source>
</evidence>
<dbReference type="PANTHER" id="PTHR42801:SF4">
    <property type="entry name" value="AHPC_TSA FAMILY PROTEIN"/>
    <property type="match status" value="1"/>
</dbReference>
<comment type="similarity">
    <text evidence="9">Belongs to the peroxiredoxin family. BCP/PrxQ subfamily.</text>
</comment>
<dbReference type="InterPro" id="IPR024706">
    <property type="entry name" value="Peroxiredoxin_AhpC-typ"/>
</dbReference>
<name>A0A6J7Q7K2_9ZZZZ</name>
<dbReference type="GO" id="GO:0045454">
    <property type="term" value="P:cell redox homeostasis"/>
    <property type="evidence" value="ECO:0007669"/>
    <property type="project" value="TreeGrafter"/>
</dbReference>
<dbReference type="GO" id="GO:0005737">
    <property type="term" value="C:cytoplasm"/>
    <property type="evidence" value="ECO:0007669"/>
    <property type="project" value="TreeGrafter"/>
</dbReference>
<dbReference type="EMBL" id="CAFBPM010000003">
    <property type="protein sequence ID" value="CAB5013558.1"/>
    <property type="molecule type" value="Genomic_DNA"/>
</dbReference>
<evidence type="ECO:0000256" key="7">
    <source>
        <dbReference type="ARBA" id="ARBA00023284"/>
    </source>
</evidence>
<keyword evidence="6" id="KW-1015">Disulfide bond</keyword>
<feature type="domain" description="Thioredoxin" evidence="11">
    <location>
        <begin position="4"/>
        <end position="155"/>
    </location>
</feature>
<evidence type="ECO:0000256" key="6">
    <source>
        <dbReference type="ARBA" id="ARBA00023157"/>
    </source>
</evidence>
<keyword evidence="7" id="KW-0676">Redox-active center</keyword>
<dbReference type="CDD" id="cd03017">
    <property type="entry name" value="PRX_BCP"/>
    <property type="match status" value="1"/>
</dbReference>